<gene>
    <name evidence="8" type="ORF">CHIRRI_LOCUS14703</name>
</gene>
<reference evidence="8" key="1">
    <citation type="submission" date="2022-01" db="EMBL/GenBank/DDBJ databases">
        <authorList>
            <person name="King R."/>
        </authorList>
    </citation>
    <scope>NUCLEOTIDE SEQUENCE</scope>
</reference>
<dbReference type="EMBL" id="OU895880">
    <property type="protein sequence ID" value="CAG9811896.1"/>
    <property type="molecule type" value="Genomic_DNA"/>
</dbReference>
<keyword evidence="4 5" id="KW-0274">FAD</keyword>
<comment type="similarity">
    <text evidence="2">Belongs to the GMC oxidoreductase family.</text>
</comment>
<dbReference type="InterPro" id="IPR007867">
    <property type="entry name" value="GMC_OxRtase_C"/>
</dbReference>
<dbReference type="AlphaFoldDB" id="A0A9N9S910"/>
<feature type="transmembrane region" description="Helical" evidence="6">
    <location>
        <begin position="7"/>
        <end position="27"/>
    </location>
</feature>
<feature type="domain" description="Glucose-methanol-choline oxidoreductase N-terminal" evidence="7">
    <location>
        <begin position="344"/>
        <end position="358"/>
    </location>
</feature>
<evidence type="ECO:0000256" key="6">
    <source>
        <dbReference type="SAM" id="Phobius"/>
    </source>
</evidence>
<evidence type="ECO:0000256" key="2">
    <source>
        <dbReference type="ARBA" id="ARBA00010790"/>
    </source>
</evidence>
<proteinExistence type="inferred from homology"/>
<dbReference type="Gene3D" id="3.30.560.10">
    <property type="entry name" value="Glucose Oxidase, domain 3"/>
    <property type="match status" value="1"/>
</dbReference>
<evidence type="ECO:0000256" key="5">
    <source>
        <dbReference type="PIRSR" id="PIRSR000137-2"/>
    </source>
</evidence>
<dbReference type="Pfam" id="PF05199">
    <property type="entry name" value="GMC_oxred_C"/>
    <property type="match status" value="1"/>
</dbReference>
<feature type="binding site" evidence="5">
    <location>
        <position position="159"/>
    </location>
    <ligand>
        <name>FAD</name>
        <dbReference type="ChEBI" id="CHEBI:57692"/>
    </ligand>
</feature>
<evidence type="ECO:0000313" key="9">
    <source>
        <dbReference type="Proteomes" id="UP001153620"/>
    </source>
</evidence>
<dbReference type="PROSITE" id="PS00624">
    <property type="entry name" value="GMC_OXRED_2"/>
    <property type="match status" value="1"/>
</dbReference>
<dbReference type="PANTHER" id="PTHR11552">
    <property type="entry name" value="GLUCOSE-METHANOL-CHOLINE GMC OXIDOREDUCTASE"/>
    <property type="match status" value="1"/>
</dbReference>
<dbReference type="OrthoDB" id="269227at2759"/>
<dbReference type="PIRSF" id="PIRSF000137">
    <property type="entry name" value="Alcohol_oxidase"/>
    <property type="match status" value="1"/>
</dbReference>
<feature type="binding site" evidence="5">
    <location>
        <begin position="584"/>
        <end position="585"/>
    </location>
    <ligand>
        <name>FAD</name>
        <dbReference type="ChEBI" id="CHEBI:57692"/>
    </ligand>
</feature>
<dbReference type="SUPFAM" id="SSF54373">
    <property type="entry name" value="FAD-linked reductases, C-terminal domain"/>
    <property type="match status" value="1"/>
</dbReference>
<dbReference type="Pfam" id="PF00732">
    <property type="entry name" value="GMC_oxred_N"/>
    <property type="match status" value="1"/>
</dbReference>
<comment type="cofactor">
    <cofactor evidence="1 5">
        <name>FAD</name>
        <dbReference type="ChEBI" id="CHEBI:57692"/>
    </cofactor>
</comment>
<dbReference type="Gene3D" id="3.50.50.60">
    <property type="entry name" value="FAD/NAD(P)-binding domain"/>
    <property type="match status" value="1"/>
</dbReference>
<dbReference type="InterPro" id="IPR000172">
    <property type="entry name" value="GMC_OxRdtase_N"/>
</dbReference>
<reference evidence="8" key="2">
    <citation type="submission" date="2022-10" db="EMBL/GenBank/DDBJ databases">
        <authorList>
            <consortium name="ENA_rothamsted_submissions"/>
            <consortium name="culmorum"/>
            <person name="King R."/>
        </authorList>
    </citation>
    <scope>NUCLEOTIDE SEQUENCE</scope>
</reference>
<keyword evidence="9" id="KW-1185">Reference proteome</keyword>
<evidence type="ECO:0000256" key="3">
    <source>
        <dbReference type="ARBA" id="ARBA00022630"/>
    </source>
</evidence>
<sequence length="649" mass="71240">MKMNFSLSLLNVSFLHGILLVSIWLRIKFSSDYDWPSDYLTRATNCNRSFSFFQITSNCENACDLSQTGAVPIFDYIIVGSGAAGSLLAYRLTLADSSRKVLLIESGDDPKVESISPPLFSYIFNSTAQYNFSAESSPNYGNAFKNGVNCYCGKSIGGTTATNAMMFVCACDEDYNQWATAVNDPSWNYSNILPYMKKNHQVKDPSGSLLTGNCKDYQGTTGPLVLSNTDSSSDFVTSILKDASIELNIRQRSSANCGPPFTGFANIPMSINNGRRESAAKAFLVPLNDKNNFYFMRNSFVTKVITSKDSTGAWTATGVNVKTTSSKCSSIDLQASREVIISAGSYNSPLILQRSGIGKALDLNSCGITQIKDLPVGKNLMDHPVFVSFWTIPGSLSNKLKSSAYFIKQLSQYMNDYTGYFSRVPGINYGGFINTLNASENCPDVQIIATGYEQNMPDMNIFMNDKWGFKPEFANQIVNANKDSAVIQVLLSVLHPKSRGTVSLRSCSDPYASPIINGNYFSDDEDLDTLVRGMKEVCKIFNTNAAKNAGIKPQIFNIPECDNLEFCSSSFIRCHAKYFTMNEWHASGTCKMGLSSNDSVVDNKLRVFGVKNLRVVDASVIPIIPSGNTQCPTYTIAEKAADMILNENP</sequence>
<dbReference type="GO" id="GO:0016614">
    <property type="term" value="F:oxidoreductase activity, acting on CH-OH group of donors"/>
    <property type="evidence" value="ECO:0007669"/>
    <property type="project" value="InterPro"/>
</dbReference>
<keyword evidence="3" id="KW-0285">Flavoprotein</keyword>
<name>A0A9N9S910_9DIPT</name>
<dbReference type="PANTHER" id="PTHR11552:SF147">
    <property type="entry name" value="CHOLINE DEHYDROGENASE, MITOCHONDRIAL"/>
    <property type="match status" value="1"/>
</dbReference>
<dbReference type="InterPro" id="IPR036188">
    <property type="entry name" value="FAD/NAD-bd_sf"/>
</dbReference>
<feature type="binding site" evidence="5">
    <location>
        <position position="301"/>
    </location>
    <ligand>
        <name>FAD</name>
        <dbReference type="ChEBI" id="CHEBI:57692"/>
    </ligand>
</feature>
<dbReference type="GO" id="GO:0050660">
    <property type="term" value="F:flavin adenine dinucleotide binding"/>
    <property type="evidence" value="ECO:0007669"/>
    <property type="project" value="InterPro"/>
</dbReference>
<evidence type="ECO:0000256" key="4">
    <source>
        <dbReference type="ARBA" id="ARBA00022827"/>
    </source>
</evidence>
<evidence type="ECO:0000313" key="8">
    <source>
        <dbReference type="EMBL" id="CAG9811896.1"/>
    </source>
</evidence>
<dbReference type="SUPFAM" id="SSF51905">
    <property type="entry name" value="FAD/NAD(P)-binding domain"/>
    <property type="match status" value="1"/>
</dbReference>
<keyword evidence="6" id="KW-1133">Transmembrane helix</keyword>
<evidence type="ECO:0000259" key="7">
    <source>
        <dbReference type="PROSITE" id="PS00624"/>
    </source>
</evidence>
<organism evidence="8 9">
    <name type="scientific">Chironomus riparius</name>
    <dbReference type="NCBI Taxonomy" id="315576"/>
    <lineage>
        <taxon>Eukaryota</taxon>
        <taxon>Metazoa</taxon>
        <taxon>Ecdysozoa</taxon>
        <taxon>Arthropoda</taxon>
        <taxon>Hexapoda</taxon>
        <taxon>Insecta</taxon>
        <taxon>Pterygota</taxon>
        <taxon>Neoptera</taxon>
        <taxon>Endopterygota</taxon>
        <taxon>Diptera</taxon>
        <taxon>Nematocera</taxon>
        <taxon>Chironomoidea</taxon>
        <taxon>Chironomidae</taxon>
        <taxon>Chironominae</taxon>
        <taxon>Chironomus</taxon>
    </lineage>
</organism>
<evidence type="ECO:0000256" key="1">
    <source>
        <dbReference type="ARBA" id="ARBA00001974"/>
    </source>
</evidence>
<dbReference type="Proteomes" id="UP001153620">
    <property type="component" value="Chromosome 4"/>
</dbReference>
<protein>
    <recommendedName>
        <fullName evidence="7">Glucose-methanol-choline oxidoreductase N-terminal domain-containing protein</fullName>
    </recommendedName>
</protein>
<keyword evidence="6" id="KW-0472">Membrane</keyword>
<accession>A0A9N9S910</accession>
<dbReference type="InterPro" id="IPR012132">
    <property type="entry name" value="GMC_OxRdtase"/>
</dbReference>
<keyword evidence="6" id="KW-0812">Transmembrane</keyword>